<dbReference type="SUPFAM" id="SSF46600">
    <property type="entry name" value="C-terminal UvrC-binding domain of UvrB"/>
    <property type="match status" value="1"/>
</dbReference>
<evidence type="ECO:0000256" key="2">
    <source>
        <dbReference type="ARBA" id="ARBA00022763"/>
    </source>
</evidence>
<gene>
    <name evidence="7 11" type="primary">uvrC</name>
    <name evidence="11" type="ORF">IAB36_07440</name>
</gene>
<evidence type="ECO:0000256" key="5">
    <source>
        <dbReference type="ARBA" id="ARBA00023204"/>
    </source>
</evidence>
<dbReference type="GO" id="GO:0003677">
    <property type="term" value="F:DNA binding"/>
    <property type="evidence" value="ECO:0007669"/>
    <property type="project" value="UniProtKB-UniRule"/>
</dbReference>
<dbReference type="InterPro" id="IPR001162">
    <property type="entry name" value="UvrC_RNase_H_dom"/>
</dbReference>
<dbReference type="InterPro" id="IPR047296">
    <property type="entry name" value="GIY-YIG_UvrC_Cho"/>
</dbReference>
<dbReference type="Gene3D" id="3.40.1440.10">
    <property type="entry name" value="GIY-YIG endonuclease"/>
    <property type="match status" value="1"/>
</dbReference>
<dbReference type="SMART" id="SM00278">
    <property type="entry name" value="HhH1"/>
    <property type="match status" value="2"/>
</dbReference>
<evidence type="ECO:0000256" key="6">
    <source>
        <dbReference type="ARBA" id="ARBA00023236"/>
    </source>
</evidence>
<sequence>MERMERLRKKALSLAEQPGVYLMKNKAGQIIYIGKAKRLKFRVVSYFRQNKAHNQKVLQMVSQVEDFDYILCDSEFEALVLECSLIKQHSPKYNILLKDDKGYCYICITQEEYPRVKWVYRKQEDGSRYIGPYTSGYAVKESVETVNKLFGLPTCNRKFPEDFGKQRPCLNFHIHTCAGVCTGRMKKSDYLHRVEQAVDYLTQGSSNYQKQLTKQMEEAAEKLDFETAAKLRDQLRMIQRLDQSQKVRLDHDKEQDFIGVRVIEHTAQVVVLKFRGGILTDKESFTFPDSYEEQAVLEEFLPRYYRAGKEIPKVIGLPMEIEDHQLLEEYFASLAGHKITLHQPQRGESKQILEMAQKNALEELTRLLNRNTGETVALQQLQKALGLKELPDYIESYDISNLGDSSMVAGMVVFEHGRPKRSHYKKFTIKEHLAQDDYGCMSEVVSRRFAHYLNPEEKDEGFATKPDLILLDGGKGHVNTIRPLLASMGLGDIPVFGLVKNDKHRTRAIASGDGEVQLNITSPAFRLITKIQDEVHRFSITFQRKTHKSRSFQSKLTQVEGIGPKKAAAVLKAFPTKKELQQASVEQLRQAAKVGEETAQKLYETVQEM</sequence>
<dbReference type="Gene3D" id="1.10.150.20">
    <property type="entry name" value="5' to 3' exonuclease, C-terminal subdomain"/>
    <property type="match status" value="1"/>
</dbReference>
<evidence type="ECO:0000313" key="12">
    <source>
        <dbReference type="Proteomes" id="UP000886749"/>
    </source>
</evidence>
<dbReference type="SUPFAM" id="SSF47781">
    <property type="entry name" value="RuvA domain 2-like"/>
    <property type="match status" value="1"/>
</dbReference>
<dbReference type="NCBIfam" id="TIGR00194">
    <property type="entry name" value="uvrC"/>
    <property type="match status" value="1"/>
</dbReference>
<evidence type="ECO:0000259" key="8">
    <source>
        <dbReference type="PROSITE" id="PS50151"/>
    </source>
</evidence>
<dbReference type="GO" id="GO:0009381">
    <property type="term" value="F:excinuclease ABC activity"/>
    <property type="evidence" value="ECO:0007669"/>
    <property type="project" value="UniProtKB-UniRule"/>
</dbReference>
<dbReference type="Pfam" id="PF02151">
    <property type="entry name" value="UVR"/>
    <property type="match status" value="1"/>
</dbReference>
<keyword evidence="4 7" id="KW-0267">Excision nuclease</keyword>
<dbReference type="Gene3D" id="4.10.860.10">
    <property type="entry name" value="UVR domain"/>
    <property type="match status" value="1"/>
</dbReference>
<dbReference type="InterPro" id="IPR038476">
    <property type="entry name" value="UvrC_RNase_H_dom_sf"/>
</dbReference>
<keyword evidence="1 7" id="KW-0963">Cytoplasm</keyword>
<dbReference type="SMART" id="SM00465">
    <property type="entry name" value="GIYc"/>
    <property type="match status" value="1"/>
</dbReference>
<dbReference type="FunFam" id="3.40.1440.10:FF:000001">
    <property type="entry name" value="UvrABC system protein C"/>
    <property type="match status" value="1"/>
</dbReference>
<organism evidence="11 12">
    <name type="scientific">Candidatus Egerieicola pullicola</name>
    <dbReference type="NCBI Taxonomy" id="2840775"/>
    <lineage>
        <taxon>Bacteria</taxon>
        <taxon>Bacillati</taxon>
        <taxon>Bacillota</taxon>
        <taxon>Clostridia</taxon>
        <taxon>Eubacteriales</taxon>
        <taxon>Oscillospiraceae</taxon>
        <taxon>Oscillospiraceae incertae sedis</taxon>
        <taxon>Candidatus Egerieicola</taxon>
    </lineage>
</organism>
<dbReference type="Gene3D" id="3.30.420.340">
    <property type="entry name" value="UvrC, RNAse H endonuclease domain"/>
    <property type="match status" value="1"/>
</dbReference>
<dbReference type="InterPro" id="IPR036876">
    <property type="entry name" value="UVR_dom_sf"/>
</dbReference>
<proteinExistence type="inferred from homology"/>
<dbReference type="GO" id="GO:0009432">
    <property type="term" value="P:SOS response"/>
    <property type="evidence" value="ECO:0007669"/>
    <property type="project" value="UniProtKB-UniRule"/>
</dbReference>
<comment type="subunit">
    <text evidence="7">Interacts with UvrB in an incision complex.</text>
</comment>
<dbReference type="InterPro" id="IPR050066">
    <property type="entry name" value="UvrABC_protein_C"/>
</dbReference>
<comment type="similarity">
    <text evidence="7">Belongs to the UvrC family.</text>
</comment>
<dbReference type="PANTHER" id="PTHR30562">
    <property type="entry name" value="UVRC/OXIDOREDUCTASE"/>
    <property type="match status" value="1"/>
</dbReference>
<dbReference type="InterPro" id="IPR003583">
    <property type="entry name" value="Hlx-hairpin-Hlx_DNA-bd_motif"/>
</dbReference>
<evidence type="ECO:0000259" key="9">
    <source>
        <dbReference type="PROSITE" id="PS50164"/>
    </source>
</evidence>
<comment type="caution">
    <text evidence="11">The sequence shown here is derived from an EMBL/GenBank/DDBJ whole genome shotgun (WGS) entry which is preliminary data.</text>
</comment>
<dbReference type="EMBL" id="DVGY01000169">
    <property type="protein sequence ID" value="HIR41643.1"/>
    <property type="molecule type" value="Genomic_DNA"/>
</dbReference>
<dbReference type="SUPFAM" id="SSF82771">
    <property type="entry name" value="GIY-YIG endonuclease"/>
    <property type="match status" value="1"/>
</dbReference>
<dbReference type="InterPro" id="IPR004791">
    <property type="entry name" value="UvrC"/>
</dbReference>
<dbReference type="GO" id="GO:0006289">
    <property type="term" value="P:nucleotide-excision repair"/>
    <property type="evidence" value="ECO:0007669"/>
    <property type="project" value="UniProtKB-UniRule"/>
</dbReference>
<accession>A0A9D1DD93</accession>
<dbReference type="PROSITE" id="PS50151">
    <property type="entry name" value="UVR"/>
    <property type="match status" value="1"/>
</dbReference>
<comment type="function">
    <text evidence="7">The UvrABC repair system catalyzes the recognition and processing of DNA lesions. UvrC both incises the 5' and 3' sides of the lesion. The N-terminal half is responsible for the 3' incision and the C-terminal half is responsible for the 5' incision.</text>
</comment>
<dbReference type="InterPro" id="IPR035901">
    <property type="entry name" value="GIY-YIG_endonuc_sf"/>
</dbReference>
<dbReference type="GO" id="GO:0005737">
    <property type="term" value="C:cytoplasm"/>
    <property type="evidence" value="ECO:0007669"/>
    <property type="project" value="UniProtKB-SubCell"/>
</dbReference>
<dbReference type="InterPro" id="IPR000305">
    <property type="entry name" value="GIY-YIG_endonuc"/>
</dbReference>
<evidence type="ECO:0000259" key="10">
    <source>
        <dbReference type="PROSITE" id="PS50165"/>
    </source>
</evidence>
<evidence type="ECO:0000313" key="11">
    <source>
        <dbReference type="EMBL" id="HIR41643.1"/>
    </source>
</evidence>
<reference evidence="11" key="1">
    <citation type="submission" date="2020-10" db="EMBL/GenBank/DDBJ databases">
        <authorList>
            <person name="Gilroy R."/>
        </authorList>
    </citation>
    <scope>NUCLEOTIDE SEQUENCE</scope>
    <source>
        <strain evidence="11">CHK184-25365</strain>
    </source>
</reference>
<feature type="domain" description="UVR" evidence="8">
    <location>
        <begin position="206"/>
        <end position="241"/>
    </location>
</feature>
<reference evidence="11" key="2">
    <citation type="journal article" date="2021" name="PeerJ">
        <title>Extensive microbial diversity within the chicken gut microbiome revealed by metagenomics and culture.</title>
        <authorList>
            <person name="Gilroy R."/>
            <person name="Ravi A."/>
            <person name="Getino M."/>
            <person name="Pursley I."/>
            <person name="Horton D.L."/>
            <person name="Alikhan N.F."/>
            <person name="Baker D."/>
            <person name="Gharbi K."/>
            <person name="Hall N."/>
            <person name="Watson M."/>
            <person name="Adriaenssens E.M."/>
            <person name="Foster-Nyarko E."/>
            <person name="Jarju S."/>
            <person name="Secka A."/>
            <person name="Antonio M."/>
            <person name="Oren A."/>
            <person name="Chaudhuri R.R."/>
            <person name="La Ragione R."/>
            <person name="Hildebrand F."/>
            <person name="Pallen M.J."/>
        </authorList>
    </citation>
    <scope>NUCLEOTIDE SEQUENCE</scope>
    <source>
        <strain evidence="11">CHK184-25365</strain>
    </source>
</reference>
<evidence type="ECO:0000256" key="4">
    <source>
        <dbReference type="ARBA" id="ARBA00022881"/>
    </source>
</evidence>
<dbReference type="Proteomes" id="UP000886749">
    <property type="component" value="Unassembled WGS sequence"/>
</dbReference>
<dbReference type="Pfam" id="PF08459">
    <property type="entry name" value="UvrC_RNaseH_dom"/>
    <property type="match status" value="1"/>
</dbReference>
<protein>
    <recommendedName>
        <fullName evidence="7">UvrABC system protein C</fullName>
        <shortName evidence="7">Protein UvrC</shortName>
    </recommendedName>
    <alternativeName>
        <fullName evidence="7">Excinuclease ABC subunit C</fullName>
    </alternativeName>
</protein>
<keyword evidence="3 7" id="KW-0228">DNA excision</keyword>
<dbReference type="CDD" id="cd10434">
    <property type="entry name" value="GIY-YIG_UvrC_Cho"/>
    <property type="match status" value="1"/>
</dbReference>
<dbReference type="Pfam" id="PF14520">
    <property type="entry name" value="HHH_5"/>
    <property type="match status" value="1"/>
</dbReference>
<evidence type="ECO:0000256" key="3">
    <source>
        <dbReference type="ARBA" id="ARBA00022769"/>
    </source>
</evidence>
<keyword evidence="2 7" id="KW-0227">DNA damage</keyword>
<dbReference type="PANTHER" id="PTHR30562:SF1">
    <property type="entry name" value="UVRABC SYSTEM PROTEIN C"/>
    <property type="match status" value="1"/>
</dbReference>
<dbReference type="GO" id="GO:0009380">
    <property type="term" value="C:excinuclease repair complex"/>
    <property type="evidence" value="ECO:0007669"/>
    <property type="project" value="InterPro"/>
</dbReference>
<feature type="domain" description="UvrC family homology region profile" evidence="10">
    <location>
        <begin position="257"/>
        <end position="485"/>
    </location>
</feature>
<name>A0A9D1DD93_9FIRM</name>
<keyword evidence="6 7" id="KW-0742">SOS response</keyword>
<dbReference type="InterPro" id="IPR010994">
    <property type="entry name" value="RuvA_2-like"/>
</dbReference>
<dbReference type="Pfam" id="PF22920">
    <property type="entry name" value="UvrC_RNaseH"/>
    <property type="match status" value="1"/>
</dbReference>
<dbReference type="HAMAP" id="MF_00203">
    <property type="entry name" value="UvrC"/>
    <property type="match status" value="1"/>
</dbReference>
<dbReference type="Pfam" id="PF01541">
    <property type="entry name" value="GIY-YIG"/>
    <property type="match status" value="1"/>
</dbReference>
<dbReference type="PROSITE" id="PS50165">
    <property type="entry name" value="UVRC"/>
    <property type="match status" value="1"/>
</dbReference>
<keyword evidence="5 7" id="KW-0234">DNA repair</keyword>
<dbReference type="AlphaFoldDB" id="A0A9D1DD93"/>
<evidence type="ECO:0000256" key="7">
    <source>
        <dbReference type="HAMAP-Rule" id="MF_00203"/>
    </source>
</evidence>
<comment type="subcellular location">
    <subcellularLocation>
        <location evidence="7">Cytoplasm</location>
    </subcellularLocation>
</comment>
<dbReference type="InterPro" id="IPR001943">
    <property type="entry name" value="UVR_dom"/>
</dbReference>
<feature type="domain" description="GIY-YIG" evidence="9">
    <location>
        <begin position="16"/>
        <end position="95"/>
    </location>
</feature>
<dbReference type="PROSITE" id="PS50164">
    <property type="entry name" value="GIY_YIG"/>
    <property type="match status" value="1"/>
</dbReference>
<evidence type="ECO:0000256" key="1">
    <source>
        <dbReference type="ARBA" id="ARBA00022490"/>
    </source>
</evidence>